<dbReference type="InterPro" id="IPR040449">
    <property type="entry name" value="Peptidase_S66_N"/>
</dbReference>
<dbReference type="PANTHER" id="PTHR30237">
    <property type="entry name" value="MURAMOYLTETRAPEPTIDE CARBOXYPEPTIDASE"/>
    <property type="match status" value="1"/>
</dbReference>
<dbReference type="InterPro" id="IPR029062">
    <property type="entry name" value="Class_I_gatase-like"/>
</dbReference>
<reference evidence="6" key="1">
    <citation type="journal article" date="2013" name="Genome Announc.">
        <title>Draft genome sequence of the ascomycete Phaeoacremonium aleophilum strain UCR-PA7, a causal agent of the esca disease complex in grapevines.</title>
        <authorList>
            <person name="Blanco-Ulate B."/>
            <person name="Rolshausen P."/>
            <person name="Cantu D."/>
        </authorList>
    </citation>
    <scope>NUCLEOTIDE SEQUENCE [LARGE SCALE GENOMIC DNA]</scope>
    <source>
        <strain evidence="6">UCR-PA7</strain>
    </source>
</reference>
<evidence type="ECO:0000313" key="6">
    <source>
        <dbReference type="Proteomes" id="UP000014074"/>
    </source>
</evidence>
<sequence>MPQTTVIPKALRPGGTIGFISPSARLNEIFAVPTARAKAALENRGFKVKIFWTHEDPENTTVQQHITHRKQEILDAFADKEVDAIIATIGGLTCSELVPHFINDETALETLRSNPKIFVGYSDITTLHWLLHKYTGLRTFYGPTALPELGEFPKPMDFTIDNLIRTIVHDPATGAAPQAIGPVPRSMEWAPYVADFFLSPNPASEKPSEYVPTPGWEWLHGGKVTDARIFGGCISLVQRLQGIRPIVPDWKGRVLFLEASLGDDNVSGISLERTRQQFADIVAQGVVDDIKGLVFGRFAGYRTEEQRQVISKLIREVFIENDAVTNDFPILINVDIGHTSPILTIPMDALVSLDSEKDEFVILEAGIR</sequence>
<dbReference type="Pfam" id="PF02016">
    <property type="entry name" value="Peptidase_S66"/>
    <property type="match status" value="1"/>
</dbReference>
<name>R8BST5_PHAM7</name>
<dbReference type="PIRSF" id="PIRSF028757">
    <property type="entry name" value="LD-carboxypeptidase"/>
    <property type="match status" value="1"/>
</dbReference>
<keyword evidence="5" id="KW-0645">Protease</keyword>
<accession>R8BST5</accession>
<dbReference type="Pfam" id="PF17676">
    <property type="entry name" value="Peptidase_S66C"/>
    <property type="match status" value="1"/>
</dbReference>
<keyword evidence="6" id="KW-1185">Reference proteome</keyword>
<dbReference type="AlphaFoldDB" id="R8BST5"/>
<organism evidence="5 6">
    <name type="scientific">Phaeoacremonium minimum (strain UCR-PA7)</name>
    <name type="common">Esca disease fungus</name>
    <name type="synonym">Togninia minima</name>
    <dbReference type="NCBI Taxonomy" id="1286976"/>
    <lineage>
        <taxon>Eukaryota</taxon>
        <taxon>Fungi</taxon>
        <taxon>Dikarya</taxon>
        <taxon>Ascomycota</taxon>
        <taxon>Pezizomycotina</taxon>
        <taxon>Sordariomycetes</taxon>
        <taxon>Sordariomycetidae</taxon>
        <taxon>Togniniales</taxon>
        <taxon>Togniniaceae</taxon>
        <taxon>Phaeoacremonium</taxon>
    </lineage>
</organism>
<dbReference type="InterPro" id="IPR040921">
    <property type="entry name" value="Peptidase_S66C"/>
</dbReference>
<gene>
    <name evidence="5" type="ORF">UCRPA7_2046</name>
</gene>
<dbReference type="SUPFAM" id="SSF52317">
    <property type="entry name" value="Class I glutamine amidotransferase-like"/>
    <property type="match status" value="1"/>
</dbReference>
<dbReference type="EMBL" id="KB932919">
    <property type="protein sequence ID" value="EOO02442.1"/>
    <property type="molecule type" value="Genomic_DNA"/>
</dbReference>
<dbReference type="GO" id="GO:0004180">
    <property type="term" value="F:carboxypeptidase activity"/>
    <property type="evidence" value="ECO:0007669"/>
    <property type="project" value="UniProtKB-KW"/>
</dbReference>
<dbReference type="Gene3D" id="3.50.30.60">
    <property type="entry name" value="LD-carboxypeptidase A C-terminal domain-like"/>
    <property type="match status" value="1"/>
</dbReference>
<dbReference type="RefSeq" id="XP_007912812.1">
    <property type="nucleotide sequence ID" value="XM_007914621.1"/>
</dbReference>
<dbReference type="eggNOG" id="ENOG502S19A">
    <property type="taxonomic scope" value="Eukaryota"/>
</dbReference>
<feature type="domain" description="LD-carboxypeptidase N-terminal" evidence="3">
    <location>
        <begin position="17"/>
        <end position="142"/>
    </location>
</feature>
<dbReference type="CDD" id="cd07062">
    <property type="entry name" value="Peptidase_S66_mccF_like"/>
    <property type="match status" value="1"/>
</dbReference>
<dbReference type="Proteomes" id="UP000014074">
    <property type="component" value="Unassembled WGS sequence"/>
</dbReference>
<dbReference type="GeneID" id="19322256"/>
<evidence type="ECO:0000256" key="1">
    <source>
        <dbReference type="ARBA" id="ARBA00010233"/>
    </source>
</evidence>
<dbReference type="OrthoDB" id="5186469at2759"/>
<evidence type="ECO:0000313" key="5">
    <source>
        <dbReference type="EMBL" id="EOO02442.1"/>
    </source>
</evidence>
<dbReference type="InterPro" id="IPR027478">
    <property type="entry name" value="LdcA_N"/>
</dbReference>
<dbReference type="InterPro" id="IPR003507">
    <property type="entry name" value="S66_fam"/>
</dbReference>
<protein>
    <submittedName>
        <fullName evidence="5">Putative peptidase u61 ld-carboxypeptidase a protein</fullName>
    </submittedName>
</protein>
<dbReference type="HOGENOM" id="CLU_034346_1_1_1"/>
<keyword evidence="5" id="KW-0121">Carboxypeptidase</keyword>
<dbReference type="SUPFAM" id="SSF141986">
    <property type="entry name" value="LD-carboxypeptidase A C-terminal domain-like"/>
    <property type="match status" value="1"/>
</dbReference>
<dbReference type="KEGG" id="tmn:UCRPA7_2046"/>
<dbReference type="InterPro" id="IPR027461">
    <property type="entry name" value="Carboxypeptidase_A_C_sf"/>
</dbReference>
<dbReference type="PANTHER" id="PTHR30237:SF4">
    <property type="entry name" value="LD-CARBOXYPEPTIDASE C-TERMINAL DOMAIN-CONTAINING PROTEIN"/>
    <property type="match status" value="1"/>
</dbReference>
<evidence type="ECO:0000259" key="4">
    <source>
        <dbReference type="Pfam" id="PF17676"/>
    </source>
</evidence>
<keyword evidence="2" id="KW-0378">Hydrolase</keyword>
<proteinExistence type="inferred from homology"/>
<feature type="domain" description="LD-carboxypeptidase C-terminal" evidence="4">
    <location>
        <begin position="228"/>
        <end position="353"/>
    </location>
</feature>
<evidence type="ECO:0000259" key="3">
    <source>
        <dbReference type="Pfam" id="PF02016"/>
    </source>
</evidence>
<dbReference type="Gene3D" id="3.40.50.10740">
    <property type="entry name" value="Class I glutamine amidotransferase-like"/>
    <property type="match status" value="1"/>
</dbReference>
<comment type="similarity">
    <text evidence="1">Belongs to the peptidase S66 family.</text>
</comment>
<evidence type="ECO:0000256" key="2">
    <source>
        <dbReference type="ARBA" id="ARBA00022801"/>
    </source>
</evidence>